<feature type="transmembrane region" description="Helical" evidence="2">
    <location>
        <begin position="184"/>
        <end position="210"/>
    </location>
</feature>
<dbReference type="Pfam" id="PF10028">
    <property type="entry name" value="DUF2270"/>
    <property type="match status" value="1"/>
</dbReference>
<keyword evidence="4" id="KW-1185">Reference proteome</keyword>
<evidence type="ECO:0000256" key="1">
    <source>
        <dbReference type="SAM" id="MobiDB-lite"/>
    </source>
</evidence>
<feature type="region of interest" description="Disordered" evidence="1">
    <location>
        <begin position="239"/>
        <end position="268"/>
    </location>
</feature>
<sequence>MASDGSERDKNEYEAPSLSDTSMAQLFRGELSRSDTWRSRLDNTTNWSLTTTAAVISFGFSSTASHVVFIVGIWMVVSFLSIEARRYRYYDLWMRRVRLLEEGYWIPMLRREPADPDSLRELVSLMERPQLQLSVFSAISTRLNRAYGPILLVLTLSWFVKVYSHPAAPRDFGDFVERAHVGPLHGGVVMAFLFLLVLVFTYLFVASFFTRAPLGELRSRPRGRRSTLWESFYRPYATLAPRRRGRRTPPAGPKGPPPTPPIQTPPMH</sequence>
<accession>A0ABY9X4Z6</accession>
<proteinExistence type="predicted"/>
<reference evidence="3 4" key="1">
    <citation type="submission" date="2019-08" db="EMBL/GenBank/DDBJ databases">
        <title>Archangium and Cystobacter genomes.</title>
        <authorList>
            <person name="Chen I.-C.K."/>
            <person name="Wielgoss S."/>
        </authorList>
    </citation>
    <scope>NUCLEOTIDE SEQUENCE [LARGE SCALE GENOMIC DNA]</scope>
    <source>
        <strain evidence="3 4">Cbm 6</strain>
    </source>
</reference>
<keyword evidence="2" id="KW-0472">Membrane</keyword>
<evidence type="ECO:0000313" key="4">
    <source>
        <dbReference type="Proteomes" id="UP001611383"/>
    </source>
</evidence>
<feature type="transmembrane region" description="Helical" evidence="2">
    <location>
        <begin position="146"/>
        <end position="164"/>
    </location>
</feature>
<keyword evidence="2" id="KW-1133">Transmembrane helix</keyword>
<keyword evidence="2" id="KW-0812">Transmembrane</keyword>
<name>A0ABY9X4Z6_9BACT</name>
<organism evidence="3 4">
    <name type="scientific">Archangium minus</name>
    <dbReference type="NCBI Taxonomy" id="83450"/>
    <lineage>
        <taxon>Bacteria</taxon>
        <taxon>Pseudomonadati</taxon>
        <taxon>Myxococcota</taxon>
        <taxon>Myxococcia</taxon>
        <taxon>Myxococcales</taxon>
        <taxon>Cystobacterineae</taxon>
        <taxon>Archangiaceae</taxon>
        <taxon>Archangium</taxon>
    </lineage>
</organism>
<protein>
    <submittedName>
        <fullName evidence="3">DUF2270 domain-containing protein</fullName>
    </submittedName>
</protein>
<dbReference type="RefSeq" id="WP_395809565.1">
    <property type="nucleotide sequence ID" value="NZ_CP043494.1"/>
</dbReference>
<gene>
    <name evidence="3" type="ORF">F0U60_44785</name>
</gene>
<dbReference type="EMBL" id="CP043494">
    <property type="protein sequence ID" value="WNG50462.1"/>
    <property type="molecule type" value="Genomic_DNA"/>
</dbReference>
<feature type="transmembrane region" description="Helical" evidence="2">
    <location>
        <begin position="53"/>
        <end position="80"/>
    </location>
</feature>
<feature type="compositionally biased region" description="Pro residues" evidence="1">
    <location>
        <begin position="250"/>
        <end position="268"/>
    </location>
</feature>
<dbReference type="Proteomes" id="UP001611383">
    <property type="component" value="Chromosome"/>
</dbReference>
<evidence type="ECO:0000256" key="2">
    <source>
        <dbReference type="SAM" id="Phobius"/>
    </source>
</evidence>
<evidence type="ECO:0000313" key="3">
    <source>
        <dbReference type="EMBL" id="WNG50462.1"/>
    </source>
</evidence>
<dbReference type="InterPro" id="IPR014470">
    <property type="entry name" value="UCP01500"/>
</dbReference>